<reference evidence="1 2" key="1">
    <citation type="submission" date="2020-11" db="EMBL/GenBank/DDBJ databases">
        <authorList>
            <person name="Kim M.K."/>
        </authorList>
    </citation>
    <scope>NUCLEOTIDE SEQUENCE [LARGE SCALE GENOMIC DNA]</scope>
    <source>
        <strain evidence="1 2">BT662</strain>
    </source>
</reference>
<proteinExistence type="predicted"/>
<evidence type="ECO:0000313" key="2">
    <source>
        <dbReference type="Proteomes" id="UP000618931"/>
    </source>
</evidence>
<sequence>MIKRLRLSSRTSNVIASANAALLVVDVSVGADKNHSVTGFGGIALAPIGLKKPF</sequence>
<comment type="caution">
    <text evidence="1">The sequence shown here is derived from an EMBL/GenBank/DDBJ whole genome shotgun (WGS) entry which is preliminary data.</text>
</comment>
<protein>
    <submittedName>
        <fullName evidence="1">Uncharacterized protein</fullName>
    </submittedName>
</protein>
<dbReference type="Proteomes" id="UP000618931">
    <property type="component" value="Unassembled WGS sequence"/>
</dbReference>
<gene>
    <name evidence="1" type="ORF">I2H31_09365</name>
</gene>
<name>A0ABS0I2W6_9BACT</name>
<organism evidence="1 2">
    <name type="scientific">Hymenobacter ruricola</name>
    <dbReference type="NCBI Taxonomy" id="2791023"/>
    <lineage>
        <taxon>Bacteria</taxon>
        <taxon>Pseudomonadati</taxon>
        <taxon>Bacteroidota</taxon>
        <taxon>Cytophagia</taxon>
        <taxon>Cytophagales</taxon>
        <taxon>Hymenobacteraceae</taxon>
        <taxon>Hymenobacter</taxon>
    </lineage>
</organism>
<keyword evidence="2" id="KW-1185">Reference proteome</keyword>
<accession>A0ABS0I2W6</accession>
<dbReference type="RefSeq" id="WP_196292761.1">
    <property type="nucleotide sequence ID" value="NZ_JADQDM010000003.1"/>
</dbReference>
<evidence type="ECO:0000313" key="1">
    <source>
        <dbReference type="EMBL" id="MBF9221313.1"/>
    </source>
</evidence>
<dbReference type="EMBL" id="JADQDM010000003">
    <property type="protein sequence ID" value="MBF9221313.1"/>
    <property type="molecule type" value="Genomic_DNA"/>
</dbReference>